<accession>A0A060UN63</accession>
<dbReference type="NCBIfam" id="TIGR04176">
    <property type="entry name" value="MarR_EPS"/>
    <property type="match status" value="1"/>
</dbReference>
<gene>
    <name evidence="1" type="ORF">AFERRI_30392</name>
</gene>
<sequence>MLKLIEARPDYSQREIAAAMGVSVGKLNYCLKAIVHKGWVKMGKFRSKPGKRSYPYLLTPQGIEEKARSLGTS</sequence>
<protein>
    <submittedName>
        <fullName evidence="1">Transcriptional regulator, MarR family</fullName>
    </submittedName>
</protein>
<proteinExistence type="predicted"/>
<dbReference type="SUPFAM" id="SSF46785">
    <property type="entry name" value="Winged helix' DNA-binding domain"/>
    <property type="match status" value="1"/>
</dbReference>
<evidence type="ECO:0000313" key="1">
    <source>
        <dbReference type="EMBL" id="CDQ09746.1"/>
    </source>
</evidence>
<dbReference type="EMBL" id="CCCS020000023">
    <property type="protein sequence ID" value="CDQ09746.1"/>
    <property type="molecule type" value="Genomic_DNA"/>
</dbReference>
<dbReference type="AlphaFoldDB" id="A0A060UN63"/>
<organism evidence="1">
    <name type="scientific">Acidithiobacillus ferrivorans</name>
    <dbReference type="NCBI Taxonomy" id="160808"/>
    <lineage>
        <taxon>Bacteria</taxon>
        <taxon>Pseudomonadati</taxon>
        <taxon>Pseudomonadota</taxon>
        <taxon>Acidithiobacillia</taxon>
        <taxon>Acidithiobacillales</taxon>
        <taxon>Acidithiobacillaceae</taxon>
        <taxon>Acidithiobacillus</taxon>
    </lineage>
</organism>
<comment type="caution">
    <text evidence="1">The sequence shown here is derived from an EMBL/GenBank/DDBJ whole genome shotgun (WGS) entry which is preliminary data.</text>
</comment>
<dbReference type="Gene3D" id="1.10.10.10">
    <property type="entry name" value="Winged helix-like DNA-binding domain superfamily/Winged helix DNA-binding domain"/>
    <property type="match status" value="1"/>
</dbReference>
<reference evidence="1" key="1">
    <citation type="submission" date="2014-03" db="EMBL/GenBank/DDBJ databases">
        <authorList>
            <person name="Genoscope - CEA"/>
        </authorList>
    </citation>
    <scope>NUCLEOTIDE SEQUENCE [LARGE SCALE GENOMIC DNA]</scope>
    <source>
        <strain evidence="1">CF27</strain>
    </source>
</reference>
<dbReference type="Pfam" id="PF13412">
    <property type="entry name" value="HTH_24"/>
    <property type="match status" value="1"/>
</dbReference>
<name>A0A060UN63_9PROT</name>
<dbReference type="InterPro" id="IPR036390">
    <property type="entry name" value="WH_DNA-bd_sf"/>
</dbReference>
<dbReference type="RefSeq" id="WP_081919312.1">
    <property type="nucleotide sequence ID" value="NZ_CCCS020000023.1"/>
</dbReference>
<dbReference type="InterPro" id="IPR026433">
    <property type="entry name" value="MarR_EPS"/>
</dbReference>
<reference evidence="1" key="2">
    <citation type="submission" date="2014-07" db="EMBL/GenBank/DDBJ databases">
        <title>Initial genome analysis of the psychrotolerant acidophile Acidithiobacillus ferrivorans CF27: insights into iron and sulfur oxidation pathways and into biofilm formation.</title>
        <authorList>
            <person name="Talla E."/>
            <person name="Hedrich S."/>
            <person name="Mangenot S."/>
            <person name="Ji B."/>
            <person name="Johnson D.B."/>
            <person name="Barbe V."/>
            <person name="Bonnefoy V."/>
        </authorList>
    </citation>
    <scope>NUCLEOTIDE SEQUENCE [LARGE SCALE GENOMIC DNA]</scope>
    <source>
        <strain evidence="1">CF27</strain>
    </source>
</reference>
<dbReference type="InterPro" id="IPR036388">
    <property type="entry name" value="WH-like_DNA-bd_sf"/>
</dbReference>